<gene>
    <name evidence="1" type="ORF">CE91St30_10710</name>
</gene>
<evidence type="ECO:0000313" key="2">
    <source>
        <dbReference type="Proteomes" id="UP001320544"/>
    </source>
</evidence>
<protein>
    <submittedName>
        <fullName evidence="1">Uncharacterized protein</fullName>
    </submittedName>
</protein>
<dbReference type="RefSeq" id="WP_102378683.1">
    <property type="nucleotide sequence ID" value="NZ_AP025564.1"/>
</dbReference>
<sequence length="117" mass="13440">MGTEDIIKAEIEEMGRLTPEQENILYNISLKQDELGRESVNLLLEKLKGNPVYEPLLERKYLTYDVFNHGGSHEIACLYVTLKGLRYCIMFADELSRRRKLNPAGAPWQDAELKRGA</sequence>
<dbReference type="Proteomes" id="UP001320544">
    <property type="component" value="Chromosome"/>
</dbReference>
<organism evidence="1 2">
    <name type="scientific">Raoultibacter timonensis</name>
    <dbReference type="NCBI Taxonomy" id="1907662"/>
    <lineage>
        <taxon>Bacteria</taxon>
        <taxon>Bacillati</taxon>
        <taxon>Actinomycetota</taxon>
        <taxon>Coriobacteriia</taxon>
        <taxon>Eggerthellales</taxon>
        <taxon>Eggerthellaceae</taxon>
        <taxon>Raoultibacter</taxon>
    </lineage>
</organism>
<keyword evidence="2" id="KW-1185">Reference proteome</keyword>
<dbReference type="EMBL" id="AP025564">
    <property type="protein sequence ID" value="BDE95738.1"/>
    <property type="molecule type" value="Genomic_DNA"/>
</dbReference>
<name>A0ABN6MEQ2_9ACTN</name>
<evidence type="ECO:0000313" key="1">
    <source>
        <dbReference type="EMBL" id="BDE95738.1"/>
    </source>
</evidence>
<accession>A0ABN6MEQ2</accession>
<reference evidence="1 2" key="1">
    <citation type="submission" date="2022-01" db="EMBL/GenBank/DDBJ databases">
        <title>Novel bile acid biosynthetic pathways are enriched in the microbiome of centenarians.</title>
        <authorList>
            <person name="Sato Y."/>
            <person name="Atarashi K."/>
            <person name="Plichta R.D."/>
            <person name="Arai Y."/>
            <person name="Sasajima S."/>
            <person name="Kearney M.S."/>
            <person name="Suda W."/>
            <person name="Takeshita K."/>
            <person name="Sasaki T."/>
            <person name="Okamoto S."/>
            <person name="Skelly N.A."/>
            <person name="Okamura Y."/>
            <person name="Vlamakis H."/>
            <person name="Li Y."/>
            <person name="Tanoue T."/>
            <person name="Takei H."/>
            <person name="Nittono H."/>
            <person name="Narushima S."/>
            <person name="Irie J."/>
            <person name="Itoh H."/>
            <person name="Moriya K."/>
            <person name="Sugiura Y."/>
            <person name="Suematsu M."/>
            <person name="Moritoki N."/>
            <person name="Shibata S."/>
            <person name="Littman R.D."/>
            <person name="Fischbach A.M."/>
            <person name="Uwamino Y."/>
            <person name="Inoue T."/>
            <person name="Honda A."/>
            <person name="Hattori M."/>
            <person name="Murai T."/>
            <person name="Xavier J.R."/>
            <person name="Hirose N."/>
            <person name="Honda K."/>
        </authorList>
    </citation>
    <scope>NUCLEOTIDE SEQUENCE [LARGE SCALE GENOMIC DNA]</scope>
    <source>
        <strain evidence="1 2">CE91-St30</strain>
    </source>
</reference>
<proteinExistence type="predicted"/>